<dbReference type="GeneID" id="36543388"/>
<feature type="region of interest" description="Disordered" evidence="1">
    <location>
        <begin position="586"/>
        <end position="605"/>
    </location>
</feature>
<keyword evidence="3" id="KW-1185">Reference proteome</keyword>
<feature type="compositionally biased region" description="Acidic residues" evidence="1">
    <location>
        <begin position="720"/>
        <end position="729"/>
    </location>
</feature>
<feature type="compositionally biased region" description="Basic residues" evidence="1">
    <location>
        <begin position="13"/>
        <end position="28"/>
    </location>
</feature>
<dbReference type="AlphaFoldDB" id="A0A2I1D6G3"/>
<evidence type="ECO:0000256" key="1">
    <source>
        <dbReference type="SAM" id="MobiDB-lite"/>
    </source>
</evidence>
<feature type="compositionally biased region" description="Basic and acidic residues" evidence="1">
    <location>
        <begin position="49"/>
        <end position="59"/>
    </location>
</feature>
<dbReference type="VEuPathDB" id="FungiDB:P168DRAFT_280390"/>
<comment type="caution">
    <text evidence="2">The sequence shown here is derived from an EMBL/GenBank/DDBJ whole genome shotgun (WGS) entry which is preliminary data.</text>
</comment>
<dbReference type="RefSeq" id="XP_024694052.1">
    <property type="nucleotide sequence ID" value="XM_024835864.1"/>
</dbReference>
<dbReference type="OrthoDB" id="5348779at2759"/>
<feature type="compositionally biased region" description="Basic and acidic residues" evidence="1">
    <location>
        <begin position="66"/>
        <end position="75"/>
    </location>
</feature>
<feature type="compositionally biased region" description="Basic and acidic residues" evidence="1">
    <location>
        <begin position="678"/>
        <end position="719"/>
    </location>
</feature>
<proteinExistence type="predicted"/>
<gene>
    <name evidence="2" type="ORF">P168DRAFT_280390</name>
</gene>
<dbReference type="EMBL" id="MSFM01000004">
    <property type="protein sequence ID" value="PKY05458.1"/>
    <property type="molecule type" value="Genomic_DNA"/>
</dbReference>
<protein>
    <submittedName>
        <fullName evidence="2">Uncharacterized protein</fullName>
    </submittedName>
</protein>
<feature type="compositionally biased region" description="Acidic residues" evidence="1">
    <location>
        <begin position="37"/>
        <end position="48"/>
    </location>
</feature>
<feature type="region of interest" description="Disordered" evidence="1">
    <location>
        <begin position="1"/>
        <end position="75"/>
    </location>
</feature>
<reference evidence="2" key="1">
    <citation type="submission" date="2016-12" db="EMBL/GenBank/DDBJ databases">
        <title>The genomes of Aspergillus section Nigri reveals drivers in fungal speciation.</title>
        <authorList>
            <consortium name="DOE Joint Genome Institute"/>
            <person name="Vesth T.C."/>
            <person name="Nybo J."/>
            <person name="Theobald S."/>
            <person name="Brandl J."/>
            <person name="Frisvad J.C."/>
            <person name="Nielsen K.F."/>
            <person name="Lyhne E.K."/>
            <person name="Kogle M.E."/>
            <person name="Kuo A."/>
            <person name="Riley R."/>
            <person name="Clum A."/>
            <person name="Nolan M."/>
            <person name="Lipzen A."/>
            <person name="Salamov A."/>
            <person name="Henrissat B."/>
            <person name="Wiebenga A."/>
            <person name="De vries R.P."/>
            <person name="Grigoriev I.V."/>
            <person name="Mortensen U.H."/>
            <person name="Andersen M.R."/>
            <person name="Baker S.E."/>
        </authorList>
    </citation>
    <scope>NUCLEOTIDE SEQUENCE</scope>
    <source>
        <strain evidence="2">IBT 28561</strain>
    </source>
</reference>
<feature type="region of interest" description="Disordered" evidence="1">
    <location>
        <begin position="431"/>
        <end position="475"/>
    </location>
</feature>
<feature type="region of interest" description="Disordered" evidence="1">
    <location>
        <begin position="669"/>
        <end position="729"/>
    </location>
</feature>
<evidence type="ECO:0000313" key="2">
    <source>
        <dbReference type="EMBL" id="PKY05458.1"/>
    </source>
</evidence>
<sequence length="729" mass="81975">MARVTRQATRNTLKPKKPGKRQSRRKPIPKVAVQEETAGESETEESHEESDARVPEKKDHLKKYKERIQPDPKQRRFETPMLHFNPDTQVFKKREETATENMAAVDARDVTSGHRDQDDWSLENLPDILYVLRPKPENAKSRRKVHMTDHMIFEKKVKNFYTLPPRISSQVEGFRLEAWFRLDRRIKPEDILDRVNPMFRHLISEEIIEGRRESFRLAYNVADWTSQRSINAVTRQVKREGFDVEQNTTRGVTPGLIDPAKGEAGGRVVFDPAAYQHQPSAMDQEPQIPEAWFKMYRFHTSSPHTREGAADPHQTSIPQQHGVKRDMETVDAQLMRLAHSHMAAPVPNQDNRVNQLNQINYFAAPGSAVPVMGGSYVASGQQKYYPQVAHANNPMMANNPMLANNPIQANYPMQTNNPVQVSHTMQSSQPMQVAPAQGNPTQAPKMAGQAPAPKSAIPAANAKKRRTRVKPNGSPFLSTAALPAPAHIGPASACMARSGTPYQAHVAQVNQYPAPAPMNGYQQGMFSAHTTHAANSAATTRAETASRNVRAPQFSSELYPFFEILNGIGVSDQGDAFGGANAHSNAHTGHKRTWETGNNGVPVLMDKKRRSDPFGMRYPTEVTELAEHSGPMPEEFTQTGDEDLSQEVNFDEWLVESAMSADGHIEWRSGIWPGIGVDPDKTEEEKEKEKKEKKEKEDREKEEKEKKEMEKGEGNKMEGDKEEEEKQDN</sequence>
<feature type="region of interest" description="Disordered" evidence="1">
    <location>
        <begin position="303"/>
        <end position="323"/>
    </location>
</feature>
<feature type="compositionally biased region" description="Polar residues" evidence="1">
    <location>
        <begin position="1"/>
        <end position="12"/>
    </location>
</feature>
<dbReference type="Proteomes" id="UP000234254">
    <property type="component" value="Unassembled WGS sequence"/>
</dbReference>
<evidence type="ECO:0000313" key="3">
    <source>
        <dbReference type="Proteomes" id="UP000234254"/>
    </source>
</evidence>
<name>A0A2I1D6G3_ASPC2</name>
<accession>A0A2I1D6G3</accession>
<organism evidence="2 3">
    <name type="scientific">Aspergillus campestris (strain IBT 28561)</name>
    <dbReference type="NCBI Taxonomy" id="1392248"/>
    <lineage>
        <taxon>Eukaryota</taxon>
        <taxon>Fungi</taxon>
        <taxon>Dikarya</taxon>
        <taxon>Ascomycota</taxon>
        <taxon>Pezizomycotina</taxon>
        <taxon>Eurotiomycetes</taxon>
        <taxon>Eurotiomycetidae</taxon>
        <taxon>Eurotiales</taxon>
        <taxon>Aspergillaceae</taxon>
        <taxon>Aspergillus</taxon>
        <taxon>Aspergillus subgen. Circumdati</taxon>
    </lineage>
</organism>